<evidence type="ECO:0000313" key="2">
    <source>
        <dbReference type="EMBL" id="MBX26448.1"/>
    </source>
</evidence>
<reference evidence="2" key="1">
    <citation type="submission" date="2018-02" db="EMBL/GenBank/DDBJ databases">
        <title>Rhizophora mucronata_Transcriptome.</title>
        <authorList>
            <person name="Meera S.P."/>
            <person name="Sreeshan A."/>
            <person name="Augustine A."/>
        </authorList>
    </citation>
    <scope>NUCLEOTIDE SEQUENCE</scope>
    <source>
        <tissue evidence="2">Leaf</tissue>
    </source>
</reference>
<name>A0A2P2M8B9_RHIMU</name>
<sequence>MSQDFKARVCLGGSDSDLFAPHRKSSRTLRHSWREDPAGGQVEPSRKSCCLSVPSSLALHTTLGFPISTCKKRRFKLMKNKRGKKTIHRINHWQYLNL</sequence>
<dbReference type="EMBL" id="GGEC01045964">
    <property type="protein sequence ID" value="MBX26448.1"/>
    <property type="molecule type" value="Transcribed_RNA"/>
</dbReference>
<accession>A0A2P2M8B9</accession>
<proteinExistence type="predicted"/>
<organism evidence="2">
    <name type="scientific">Rhizophora mucronata</name>
    <name type="common">Asiatic mangrove</name>
    <dbReference type="NCBI Taxonomy" id="61149"/>
    <lineage>
        <taxon>Eukaryota</taxon>
        <taxon>Viridiplantae</taxon>
        <taxon>Streptophyta</taxon>
        <taxon>Embryophyta</taxon>
        <taxon>Tracheophyta</taxon>
        <taxon>Spermatophyta</taxon>
        <taxon>Magnoliopsida</taxon>
        <taxon>eudicotyledons</taxon>
        <taxon>Gunneridae</taxon>
        <taxon>Pentapetalae</taxon>
        <taxon>rosids</taxon>
        <taxon>fabids</taxon>
        <taxon>Malpighiales</taxon>
        <taxon>Rhizophoraceae</taxon>
        <taxon>Rhizophora</taxon>
    </lineage>
</organism>
<protein>
    <submittedName>
        <fullName evidence="2">Uncharacterized protein MANES_02G147000</fullName>
    </submittedName>
</protein>
<feature type="compositionally biased region" description="Basic residues" evidence="1">
    <location>
        <begin position="21"/>
        <end position="31"/>
    </location>
</feature>
<feature type="region of interest" description="Disordered" evidence="1">
    <location>
        <begin position="17"/>
        <end position="46"/>
    </location>
</feature>
<evidence type="ECO:0000256" key="1">
    <source>
        <dbReference type="SAM" id="MobiDB-lite"/>
    </source>
</evidence>
<dbReference type="AlphaFoldDB" id="A0A2P2M8B9"/>